<sequence>MILDSTTPRNIAIVNSVIQYNEQKLLEISPEKIYTCEVCLDGVLGKQTFRFSACGHLFCRRCIRDSFESNLSSGLPGGPLRCLQCDKEVSQFEIRALLSKELYERYERTYHGEGSCASILLFGDTTLEEVAEMFEGADEELKKSLIEQFGGNNLKNLLNEHYTLKYKAEKTQRCPKCQAYVQRMEGCNAMQCFLCGEVFCWLCLKRLDARRKYDHYGSGPCSGKLFEAHAIDENQNEAYRGE</sequence>
<dbReference type="Gene3D" id="3.30.40.10">
    <property type="entry name" value="Zinc/RING finger domain, C3HC4 (zinc finger)"/>
    <property type="match status" value="1"/>
</dbReference>
<dbReference type="InterPro" id="IPR018957">
    <property type="entry name" value="Znf_C3HC4_RING-type"/>
</dbReference>
<dbReference type="SMART" id="SM00184">
    <property type="entry name" value="RING"/>
    <property type="match status" value="1"/>
</dbReference>
<dbReference type="PROSITE" id="PS51873">
    <property type="entry name" value="TRIAD"/>
    <property type="match status" value="1"/>
</dbReference>
<reference evidence="10 11" key="1">
    <citation type="journal article" date="2022" name="Front. Cell. Infect. Microbiol.">
        <title>The Genomes of Two Strains of Taenia crassiceps the Animal Model for the Study of Human Cysticercosis.</title>
        <authorList>
            <person name="Bobes R.J."/>
            <person name="Estrada K."/>
            <person name="Rios-Valencia D.G."/>
            <person name="Calderon-Gallegos A."/>
            <person name="de la Torre P."/>
            <person name="Carrero J.C."/>
            <person name="Sanchez-Flores A."/>
            <person name="Laclette J.P."/>
        </authorList>
    </citation>
    <scope>NUCLEOTIDE SEQUENCE [LARGE SCALE GENOMIC DNA]</scope>
    <source>
        <strain evidence="10">WFUcys</strain>
    </source>
</reference>
<feature type="domain" description="RING-type" evidence="9">
    <location>
        <begin position="32"/>
        <end position="225"/>
    </location>
</feature>
<name>A0ABR4QR64_9CEST</name>
<organism evidence="10 11">
    <name type="scientific">Taenia crassiceps</name>
    <dbReference type="NCBI Taxonomy" id="6207"/>
    <lineage>
        <taxon>Eukaryota</taxon>
        <taxon>Metazoa</taxon>
        <taxon>Spiralia</taxon>
        <taxon>Lophotrochozoa</taxon>
        <taxon>Platyhelminthes</taxon>
        <taxon>Cestoda</taxon>
        <taxon>Eucestoda</taxon>
        <taxon>Cyclophyllidea</taxon>
        <taxon>Taeniidae</taxon>
        <taxon>Taenia</taxon>
    </lineage>
</organism>
<keyword evidence="11" id="KW-1185">Reference proteome</keyword>
<dbReference type="PROSITE" id="PS00518">
    <property type="entry name" value="ZF_RING_1"/>
    <property type="match status" value="1"/>
</dbReference>
<dbReference type="InterPro" id="IPR013083">
    <property type="entry name" value="Znf_RING/FYVE/PHD"/>
</dbReference>
<dbReference type="InterPro" id="IPR017907">
    <property type="entry name" value="Znf_RING_CS"/>
</dbReference>
<evidence type="ECO:0000256" key="6">
    <source>
        <dbReference type="ARBA" id="ARBA00022833"/>
    </source>
</evidence>
<dbReference type="EMBL" id="JAKROA010000001">
    <property type="protein sequence ID" value="KAL5112293.1"/>
    <property type="molecule type" value="Genomic_DNA"/>
</dbReference>
<dbReference type="SUPFAM" id="SSF57850">
    <property type="entry name" value="RING/U-box"/>
    <property type="match status" value="2"/>
</dbReference>
<dbReference type="Pfam" id="PF00097">
    <property type="entry name" value="zf-C3HC4"/>
    <property type="match status" value="1"/>
</dbReference>
<dbReference type="Pfam" id="PF22191">
    <property type="entry name" value="IBR_1"/>
    <property type="match status" value="1"/>
</dbReference>
<feature type="domain" description="RING-type" evidence="8">
    <location>
        <begin position="36"/>
        <end position="86"/>
    </location>
</feature>
<evidence type="ECO:0000256" key="2">
    <source>
        <dbReference type="ARBA" id="ARBA00022723"/>
    </source>
</evidence>
<keyword evidence="6" id="KW-0862">Zinc</keyword>
<evidence type="ECO:0000259" key="8">
    <source>
        <dbReference type="PROSITE" id="PS50089"/>
    </source>
</evidence>
<dbReference type="Gene3D" id="1.20.120.1750">
    <property type="match status" value="1"/>
</dbReference>
<accession>A0ABR4QR64</accession>
<dbReference type="InterPro" id="IPR044066">
    <property type="entry name" value="TRIAD_supradom"/>
</dbReference>
<dbReference type="Proteomes" id="UP001651158">
    <property type="component" value="Unassembled WGS sequence"/>
</dbReference>
<evidence type="ECO:0000313" key="11">
    <source>
        <dbReference type="Proteomes" id="UP001651158"/>
    </source>
</evidence>
<keyword evidence="1" id="KW-0808">Transferase</keyword>
<keyword evidence="4 7" id="KW-0863">Zinc-finger</keyword>
<evidence type="ECO:0000259" key="9">
    <source>
        <dbReference type="PROSITE" id="PS51873"/>
    </source>
</evidence>
<keyword evidence="3" id="KW-0677">Repeat</keyword>
<dbReference type="PANTHER" id="PTHR11685">
    <property type="entry name" value="RBR FAMILY RING FINGER AND IBR DOMAIN-CONTAINING"/>
    <property type="match status" value="1"/>
</dbReference>
<proteinExistence type="predicted"/>
<gene>
    <name evidence="10" type="ORF">TcWFU_006320</name>
</gene>
<keyword evidence="5" id="KW-0833">Ubl conjugation pathway</keyword>
<evidence type="ECO:0000256" key="1">
    <source>
        <dbReference type="ARBA" id="ARBA00022679"/>
    </source>
</evidence>
<evidence type="ECO:0000256" key="7">
    <source>
        <dbReference type="PROSITE-ProRule" id="PRU00175"/>
    </source>
</evidence>
<comment type="caution">
    <text evidence="10">The sequence shown here is derived from an EMBL/GenBank/DDBJ whole genome shotgun (WGS) entry which is preliminary data.</text>
</comment>
<dbReference type="InterPro" id="IPR031127">
    <property type="entry name" value="E3_UB_ligase_RBR"/>
</dbReference>
<evidence type="ECO:0000256" key="4">
    <source>
        <dbReference type="ARBA" id="ARBA00022771"/>
    </source>
</evidence>
<evidence type="ECO:0000256" key="5">
    <source>
        <dbReference type="ARBA" id="ARBA00022786"/>
    </source>
</evidence>
<dbReference type="PROSITE" id="PS50089">
    <property type="entry name" value="ZF_RING_2"/>
    <property type="match status" value="1"/>
</dbReference>
<keyword evidence="2" id="KW-0479">Metal-binding</keyword>
<dbReference type="InterPro" id="IPR001841">
    <property type="entry name" value="Znf_RING"/>
</dbReference>
<protein>
    <submittedName>
        <fullName evidence="10">E3 ubiquitin-protein ligase RNF14</fullName>
    </submittedName>
</protein>
<evidence type="ECO:0000313" key="10">
    <source>
        <dbReference type="EMBL" id="KAL5112293.1"/>
    </source>
</evidence>
<evidence type="ECO:0000256" key="3">
    <source>
        <dbReference type="ARBA" id="ARBA00022737"/>
    </source>
</evidence>